<proteinExistence type="inferred from homology"/>
<accession>A0A4V0P2F4</accession>
<organism evidence="3 4">
    <name type="scientific">Fluviispira sanaruensis</name>
    <dbReference type="NCBI Taxonomy" id="2493639"/>
    <lineage>
        <taxon>Bacteria</taxon>
        <taxon>Pseudomonadati</taxon>
        <taxon>Bdellovibrionota</taxon>
        <taxon>Oligoflexia</taxon>
        <taxon>Silvanigrellales</taxon>
        <taxon>Silvanigrellaceae</taxon>
        <taxon>Fluviispira</taxon>
    </lineage>
</organism>
<keyword evidence="2" id="KW-0449">Lipoprotein</keyword>
<sequence>MIYILSIVFLTACTVGPDYKRPNFTLTDQFKETENKNWKIAEPKDEKDKGNWWEIFADPELNEFEDQLIINNQTIASSLAQYEQALALISQAEAGFLPSLTGAGSATRQRTQATSSFPPSYSTNFSTSLSASWIPDLWGNVKRTVEADKANAEASLAQLANVKLTAQASLAQYYFQLRTADINQKLLDETVESYKKTLEITVRQRIAGTATLADYLQAESQVSQAEALALDNIITRQQYEHAIAILLGKNPAEFSIVAKQIKMQPPEIPLMIPSELLERRPDIAQAERLVAQANAQIGVAISGFFPTLNLNSSAGYANSNGTIANLFSFPALFWSLGTSLSQSIFDGGLQEAKVTAANANYKSIVAQYRQTILVALQNVEDNLVASTYLKREEQAQKNAALLAQQSESLTVQSFEVGTQTYNNVLTAQINTFTALKNANTVLGRRMTTAVSLIAALGGGWKNEQIINSQEEKNKK</sequence>
<evidence type="ECO:0000313" key="3">
    <source>
        <dbReference type="EMBL" id="BBH53037.1"/>
    </source>
</evidence>
<keyword evidence="2" id="KW-0812">Transmembrane</keyword>
<evidence type="ECO:0000256" key="2">
    <source>
        <dbReference type="RuleBase" id="RU362097"/>
    </source>
</evidence>
<keyword evidence="4" id="KW-1185">Reference proteome</keyword>
<dbReference type="SUPFAM" id="SSF56954">
    <property type="entry name" value="Outer membrane efflux proteins (OEP)"/>
    <property type="match status" value="1"/>
</dbReference>
<dbReference type="InterPro" id="IPR010131">
    <property type="entry name" value="MdtP/NodT-like"/>
</dbReference>
<keyword evidence="2" id="KW-1134">Transmembrane beta strand</keyword>
<dbReference type="NCBIfam" id="TIGR01845">
    <property type="entry name" value="outer_NodT"/>
    <property type="match status" value="1"/>
</dbReference>
<dbReference type="Gene3D" id="2.20.200.10">
    <property type="entry name" value="Outer membrane efflux proteins (OEP)"/>
    <property type="match status" value="1"/>
</dbReference>
<dbReference type="EMBL" id="AP019368">
    <property type="protein sequence ID" value="BBH53037.1"/>
    <property type="molecule type" value="Genomic_DNA"/>
</dbReference>
<dbReference type="PANTHER" id="PTHR30203">
    <property type="entry name" value="OUTER MEMBRANE CATION EFFLUX PROTEIN"/>
    <property type="match status" value="1"/>
</dbReference>
<gene>
    <name evidence="3" type="ORF">JCM31447_14800</name>
</gene>
<evidence type="ECO:0000256" key="1">
    <source>
        <dbReference type="ARBA" id="ARBA00007613"/>
    </source>
</evidence>
<dbReference type="InterPro" id="IPR003423">
    <property type="entry name" value="OMP_efflux"/>
</dbReference>
<dbReference type="GO" id="GO:0015562">
    <property type="term" value="F:efflux transmembrane transporter activity"/>
    <property type="evidence" value="ECO:0007669"/>
    <property type="project" value="InterPro"/>
</dbReference>
<name>A0A4V0P2F4_FLUSA</name>
<dbReference type="GO" id="GO:0005886">
    <property type="term" value="C:plasma membrane"/>
    <property type="evidence" value="ECO:0007669"/>
    <property type="project" value="UniProtKB-SubCell"/>
</dbReference>
<reference evidence="3 4" key="1">
    <citation type="submission" date="2018-12" db="EMBL/GenBank/DDBJ databases">
        <title>Rubrispira sanarue gen. nov., sp., nov., a member of the order Silvanigrellales, isolated from a brackish lake in Hamamatsu Japan.</title>
        <authorList>
            <person name="Maejima Y."/>
            <person name="Iino T."/>
            <person name="Muraguchi Y."/>
            <person name="Fukuda K."/>
            <person name="Nojiri H."/>
            <person name="Ohkuma M."/>
            <person name="Moriuchi R."/>
            <person name="Dohra H."/>
            <person name="Kimbara K."/>
            <person name="Shintani M."/>
        </authorList>
    </citation>
    <scope>NUCLEOTIDE SEQUENCE [LARGE SCALE GENOMIC DNA]</scope>
    <source>
        <strain evidence="3 4">RF1110005</strain>
    </source>
</reference>
<dbReference type="KEGG" id="sbf:JCM31447_14800"/>
<comment type="subcellular location">
    <subcellularLocation>
        <location evidence="2">Cell membrane</location>
        <topology evidence="2">Lipid-anchor</topology>
    </subcellularLocation>
</comment>
<comment type="similarity">
    <text evidence="1 2">Belongs to the outer membrane factor (OMF) (TC 1.B.17) family.</text>
</comment>
<evidence type="ECO:0000313" key="4">
    <source>
        <dbReference type="Proteomes" id="UP000291236"/>
    </source>
</evidence>
<dbReference type="PANTHER" id="PTHR30203:SF33">
    <property type="entry name" value="BLR4455 PROTEIN"/>
    <property type="match status" value="1"/>
</dbReference>
<protein>
    <submittedName>
        <fullName evidence="3">RND transporter</fullName>
    </submittedName>
</protein>
<keyword evidence="2" id="KW-0564">Palmitate</keyword>
<dbReference type="Proteomes" id="UP000291236">
    <property type="component" value="Chromosome"/>
</dbReference>
<dbReference type="AlphaFoldDB" id="A0A4V0P2F4"/>
<keyword evidence="2" id="KW-0472">Membrane</keyword>
<dbReference type="Pfam" id="PF02321">
    <property type="entry name" value="OEP"/>
    <property type="match status" value="2"/>
</dbReference>
<dbReference type="Gene3D" id="1.20.1600.10">
    <property type="entry name" value="Outer membrane efflux proteins (OEP)"/>
    <property type="match status" value="1"/>
</dbReference>